<feature type="transmembrane region" description="Helical" evidence="1">
    <location>
        <begin position="55"/>
        <end position="77"/>
    </location>
</feature>
<dbReference type="Proteomes" id="UP000029493">
    <property type="component" value="Chromosome"/>
</dbReference>
<gene>
    <name evidence="2" type="ORF">LK03_16975</name>
</gene>
<evidence type="ECO:0000313" key="2">
    <source>
        <dbReference type="EMBL" id="AIR90858.1"/>
    </source>
</evidence>
<dbReference type="OrthoDB" id="161727at2"/>
<dbReference type="STRING" id="157783.LK03_16975"/>
<feature type="transmembrane region" description="Helical" evidence="1">
    <location>
        <begin position="29"/>
        <end position="49"/>
    </location>
</feature>
<keyword evidence="3" id="KW-1185">Reference proteome</keyword>
<feature type="transmembrane region" description="Helical" evidence="1">
    <location>
        <begin position="175"/>
        <end position="192"/>
    </location>
</feature>
<keyword evidence="1" id="KW-1133">Transmembrane helix</keyword>
<accession>A0A089YGL2</accession>
<feature type="transmembrane region" description="Helical" evidence="1">
    <location>
        <begin position="199"/>
        <end position="220"/>
    </location>
</feature>
<dbReference type="eggNOG" id="ENOG502ZAKB">
    <property type="taxonomic scope" value="Bacteria"/>
</dbReference>
<dbReference type="KEGG" id="psw:LK03_16975"/>
<protein>
    <submittedName>
        <fullName evidence="2">Membrane protein</fullName>
    </submittedName>
</protein>
<dbReference type="EMBL" id="CP009455">
    <property type="protein sequence ID" value="AIR90858.1"/>
    <property type="molecule type" value="Genomic_DNA"/>
</dbReference>
<feature type="transmembrane region" description="Helical" evidence="1">
    <location>
        <begin position="6"/>
        <end position="22"/>
    </location>
</feature>
<sequence length="254" mass="26977">MTVFYLKLVITPLLMLAISLAGRRWGPQLGGLLSGLPLTSAVVMLFVSLEQGPQFAWQAVPGALAGLAAIQATYLFYFLFTRKVSAWLGCCAALLFYGCAGWAISQFGGLLLPVLLTLAMLLANLLATRAELPGRNASFVPLPRWVIPMRMATATALLLLITTTAHWLGPVVSGMLAPIPVIAWPLAVFAHVQGGRHELATIVRGNAIGAVGVIGFYLTLHGTLQAWGIGLAVALAVLLAVLVTFVLAKLLNRR</sequence>
<organism evidence="2 3">
    <name type="scientific">Pseudomonas cremoricolorata</name>
    <dbReference type="NCBI Taxonomy" id="157783"/>
    <lineage>
        <taxon>Bacteria</taxon>
        <taxon>Pseudomonadati</taxon>
        <taxon>Pseudomonadota</taxon>
        <taxon>Gammaproteobacteria</taxon>
        <taxon>Pseudomonadales</taxon>
        <taxon>Pseudomonadaceae</taxon>
        <taxon>Pseudomonas</taxon>
    </lineage>
</organism>
<feature type="transmembrane region" description="Helical" evidence="1">
    <location>
        <begin position="147"/>
        <end position="169"/>
    </location>
</feature>
<evidence type="ECO:0000313" key="3">
    <source>
        <dbReference type="Proteomes" id="UP000029493"/>
    </source>
</evidence>
<reference evidence="2 3" key="1">
    <citation type="submission" date="2014-09" db="EMBL/GenBank/DDBJ databases">
        <authorList>
            <person name="Chan K.-G."/>
        </authorList>
    </citation>
    <scope>NUCLEOTIDE SEQUENCE [LARGE SCALE GENOMIC DNA]</scope>
    <source>
        <strain evidence="2 3">ND07</strain>
    </source>
</reference>
<feature type="transmembrane region" description="Helical" evidence="1">
    <location>
        <begin position="226"/>
        <end position="248"/>
    </location>
</feature>
<proteinExistence type="predicted"/>
<evidence type="ECO:0000256" key="1">
    <source>
        <dbReference type="SAM" id="Phobius"/>
    </source>
</evidence>
<feature type="transmembrane region" description="Helical" evidence="1">
    <location>
        <begin position="110"/>
        <end position="127"/>
    </location>
</feature>
<dbReference type="RefSeq" id="WP_038413504.1">
    <property type="nucleotide sequence ID" value="NZ_CP009455.1"/>
</dbReference>
<keyword evidence="1" id="KW-0472">Membrane</keyword>
<name>A0A089YGL2_9PSED</name>
<keyword evidence="1" id="KW-0812">Transmembrane</keyword>
<feature type="transmembrane region" description="Helical" evidence="1">
    <location>
        <begin position="84"/>
        <end position="104"/>
    </location>
</feature>
<dbReference type="AlphaFoldDB" id="A0A089YGL2"/>